<evidence type="ECO:0000256" key="4">
    <source>
        <dbReference type="ARBA" id="ARBA00022490"/>
    </source>
</evidence>
<organism evidence="9 10">
    <name type="scientific">Stephania cephalantha</name>
    <dbReference type="NCBI Taxonomy" id="152367"/>
    <lineage>
        <taxon>Eukaryota</taxon>
        <taxon>Viridiplantae</taxon>
        <taxon>Streptophyta</taxon>
        <taxon>Embryophyta</taxon>
        <taxon>Tracheophyta</taxon>
        <taxon>Spermatophyta</taxon>
        <taxon>Magnoliopsida</taxon>
        <taxon>Ranunculales</taxon>
        <taxon>Menispermaceae</taxon>
        <taxon>Menispermoideae</taxon>
        <taxon>Cissampelideae</taxon>
        <taxon>Stephania</taxon>
    </lineage>
</organism>
<comment type="subcellular location">
    <subcellularLocation>
        <location evidence="2">Cytoplasm</location>
    </subcellularLocation>
</comment>
<comment type="similarity">
    <text evidence="3">Belongs to the flavin monoamine oxidase family.</text>
</comment>
<protein>
    <recommendedName>
        <fullName evidence="8">Amine oxidase domain-containing protein</fullName>
    </recommendedName>
</protein>
<comment type="caution">
    <text evidence="9">The sequence shown here is derived from an EMBL/GenBank/DDBJ whole genome shotgun (WGS) entry which is preliminary data.</text>
</comment>
<dbReference type="Gene3D" id="3.50.50.60">
    <property type="entry name" value="FAD/NAD(P)-binding domain"/>
    <property type="match status" value="3"/>
</dbReference>
<evidence type="ECO:0000313" key="10">
    <source>
        <dbReference type="Proteomes" id="UP001419268"/>
    </source>
</evidence>
<sequence length="549" mass="60955">MMTQKPKIVIIGAGMAGLVAANKLYKASGTKGLFELCVIEAGNRIGGRICSSDFGESQVELGATWIHGIHGSPIHEIAKEIGALESEKPWEHMKGYSEDPLIIAEGGFKVDQSIVVPISKLHKQMMDYSRGKLIEECEGNNGEVYYCRIAEEVSSGSFRPISIGSYLRHGLEDYWSRGNEGEELDWNGRWSWRSLEEAIFRMHDNNERTHTGAGDLFSLDFNAEHEYQELPDEEITIAHGYSSIIEYLASGLPAGLICLDRKVARIDWCPEIVGSLDSGTRPVKLHFEDGSTVEADHVIVTVSLGVLKAGIYEEPGMFNPPLPSFKTRAISRLGFGVVNKLFLQVDTTYDEQNAGHPLFPFLQMVFHQPGSESIDKKIPWWMRRTASIYPIHKNSNILLTWFAGQEAIELESLKDDEIVDGVAKTISSFLSQLDNGGLVDRYKFNNGSVNSVKNSHPFKPAKILKSGWGTDPLFMGSYSYVAVGSSGEDFDRMALPLPSTIKDGSVPPLQILFAGEATDREQYSSTHGAYFSGVREASRLLQYYKCNVY</sequence>
<dbReference type="Pfam" id="PF01593">
    <property type="entry name" value="Amino_oxidase"/>
    <property type="match status" value="1"/>
</dbReference>
<feature type="domain" description="Amine oxidase" evidence="8">
    <location>
        <begin position="15"/>
        <end position="541"/>
    </location>
</feature>
<dbReference type="Proteomes" id="UP001419268">
    <property type="component" value="Unassembled WGS sequence"/>
</dbReference>
<keyword evidence="7" id="KW-0560">Oxidoreductase</keyword>
<evidence type="ECO:0000256" key="1">
    <source>
        <dbReference type="ARBA" id="ARBA00001974"/>
    </source>
</evidence>
<proteinExistence type="inferred from homology"/>
<dbReference type="AlphaFoldDB" id="A0AAP0PLG6"/>
<evidence type="ECO:0000259" key="8">
    <source>
        <dbReference type="Pfam" id="PF01593"/>
    </source>
</evidence>
<dbReference type="EMBL" id="JBBNAG010000003">
    <property type="protein sequence ID" value="KAK9149048.1"/>
    <property type="molecule type" value="Genomic_DNA"/>
</dbReference>
<dbReference type="GO" id="GO:0046592">
    <property type="term" value="F:polyamine oxidase activity"/>
    <property type="evidence" value="ECO:0007669"/>
    <property type="project" value="TreeGrafter"/>
</dbReference>
<dbReference type="GO" id="GO:0005737">
    <property type="term" value="C:cytoplasm"/>
    <property type="evidence" value="ECO:0007669"/>
    <property type="project" value="UniProtKB-SubCell"/>
</dbReference>
<dbReference type="Gene3D" id="3.90.660.10">
    <property type="match status" value="2"/>
</dbReference>
<dbReference type="InterPro" id="IPR036188">
    <property type="entry name" value="FAD/NAD-bd_sf"/>
</dbReference>
<accession>A0AAP0PLG6</accession>
<keyword evidence="6" id="KW-0274">FAD</keyword>
<reference evidence="9 10" key="1">
    <citation type="submission" date="2024-01" db="EMBL/GenBank/DDBJ databases">
        <title>Genome assemblies of Stephania.</title>
        <authorList>
            <person name="Yang L."/>
        </authorList>
    </citation>
    <scope>NUCLEOTIDE SEQUENCE [LARGE SCALE GENOMIC DNA]</scope>
    <source>
        <strain evidence="9">JXDWG</strain>
        <tissue evidence="9">Leaf</tissue>
    </source>
</reference>
<evidence type="ECO:0000256" key="2">
    <source>
        <dbReference type="ARBA" id="ARBA00004496"/>
    </source>
</evidence>
<evidence type="ECO:0000256" key="3">
    <source>
        <dbReference type="ARBA" id="ARBA00005995"/>
    </source>
</evidence>
<dbReference type="InterPro" id="IPR002937">
    <property type="entry name" value="Amino_oxidase"/>
</dbReference>
<evidence type="ECO:0000256" key="5">
    <source>
        <dbReference type="ARBA" id="ARBA00022630"/>
    </source>
</evidence>
<dbReference type="PANTHER" id="PTHR10742">
    <property type="entry name" value="FLAVIN MONOAMINE OXIDASE"/>
    <property type="match status" value="1"/>
</dbReference>
<keyword evidence="4" id="KW-0963">Cytoplasm</keyword>
<dbReference type="PANTHER" id="PTHR10742:SF405">
    <property type="entry name" value="PEROXISOMAL N(1)-ACETYL-SPERMINE_SPERMIDINE OXIDASE"/>
    <property type="match status" value="1"/>
</dbReference>
<gene>
    <name evidence="9" type="ORF">Scep_007805</name>
</gene>
<comment type="cofactor">
    <cofactor evidence="1">
        <name>FAD</name>
        <dbReference type="ChEBI" id="CHEBI:57692"/>
    </cofactor>
</comment>
<dbReference type="SUPFAM" id="SSF51905">
    <property type="entry name" value="FAD/NAD(P)-binding domain"/>
    <property type="match status" value="1"/>
</dbReference>
<evidence type="ECO:0000313" key="9">
    <source>
        <dbReference type="EMBL" id="KAK9149048.1"/>
    </source>
</evidence>
<evidence type="ECO:0000256" key="7">
    <source>
        <dbReference type="ARBA" id="ARBA00023002"/>
    </source>
</evidence>
<dbReference type="SUPFAM" id="SSF54373">
    <property type="entry name" value="FAD-linked reductases, C-terminal domain"/>
    <property type="match status" value="1"/>
</dbReference>
<dbReference type="InterPro" id="IPR050281">
    <property type="entry name" value="Flavin_monoamine_oxidase"/>
</dbReference>
<evidence type="ECO:0000256" key="6">
    <source>
        <dbReference type="ARBA" id="ARBA00022827"/>
    </source>
</evidence>
<keyword evidence="5" id="KW-0285">Flavoprotein</keyword>
<keyword evidence="10" id="KW-1185">Reference proteome</keyword>
<name>A0AAP0PLG6_9MAGN</name>